<dbReference type="RefSeq" id="WP_280625559.1">
    <property type="nucleotide sequence ID" value="NZ_CP123504.1"/>
</dbReference>
<dbReference type="SUPFAM" id="SSF56601">
    <property type="entry name" value="beta-lactamase/transpeptidase-like"/>
    <property type="match status" value="1"/>
</dbReference>
<dbReference type="InterPro" id="IPR028166">
    <property type="entry name" value="UB2H"/>
</dbReference>
<keyword evidence="28" id="KW-0812">Transmembrane</keyword>
<evidence type="ECO:0000256" key="20">
    <source>
        <dbReference type="ARBA" id="ARBA00032454"/>
    </source>
</evidence>
<evidence type="ECO:0000256" key="18">
    <source>
        <dbReference type="ARBA" id="ARBA00023268"/>
    </source>
</evidence>
<dbReference type="GO" id="GO:0008955">
    <property type="term" value="F:peptidoglycan glycosyltransferase activity"/>
    <property type="evidence" value="ECO:0007669"/>
    <property type="project" value="UniProtKB-UniRule"/>
</dbReference>
<proteinExistence type="inferred from homology"/>
<organism evidence="33 34">
    <name type="scientific">Arsenophonus nasoniae</name>
    <name type="common">son-killer infecting Nasonia vitripennis</name>
    <dbReference type="NCBI Taxonomy" id="638"/>
    <lineage>
        <taxon>Bacteria</taxon>
        <taxon>Pseudomonadati</taxon>
        <taxon>Pseudomonadota</taxon>
        <taxon>Gammaproteobacteria</taxon>
        <taxon>Enterobacterales</taxon>
        <taxon>Morganellaceae</taxon>
        <taxon>Arsenophonus</taxon>
    </lineage>
</organism>
<dbReference type="EMBL" id="CP123504">
    <property type="protein sequence ID" value="WGM02237.1"/>
    <property type="molecule type" value="Genomic_DNA"/>
</dbReference>
<comment type="function">
    <text evidence="1 25">Cell wall formation. Synthesis of cross-linked peptidoglycan from the lipid intermediates. The enzyme has a penicillin-insensitive transglycosylase N-terminal domain (formation of linear glycan strands) and a penicillin-sensitive transpeptidase C-terminal domain (cross-linking of the peptide subunits).</text>
</comment>
<dbReference type="InterPro" id="IPR011813">
    <property type="entry name" value="PBP_1b"/>
</dbReference>
<comment type="catalytic activity">
    <reaction evidence="21">
        <text>Preferential cleavage: (Ac)2-L-Lys-D-Ala-|-D-Ala. Also transpeptidation of peptidyl-alanyl moieties that are N-acyl substituents of D-alanine.</text>
        <dbReference type="EC" id="3.4.16.4"/>
    </reaction>
</comment>
<keyword evidence="17" id="KW-0046">Antibiotic resistance</keyword>
<evidence type="ECO:0000256" key="14">
    <source>
        <dbReference type="ARBA" id="ARBA00022960"/>
    </source>
</evidence>
<dbReference type="Gene3D" id="3.30.2060.10">
    <property type="entry name" value="Penicillin-binding protein 1b domain"/>
    <property type="match status" value="1"/>
</dbReference>
<feature type="domain" description="Penicillin-binding protein transpeptidase" evidence="29">
    <location>
        <begin position="474"/>
        <end position="713"/>
    </location>
</feature>
<dbReference type="GO" id="GO:0006508">
    <property type="term" value="P:proteolysis"/>
    <property type="evidence" value="ECO:0007669"/>
    <property type="project" value="UniProtKB-KW"/>
</dbReference>
<evidence type="ECO:0000256" key="15">
    <source>
        <dbReference type="ARBA" id="ARBA00022984"/>
    </source>
</evidence>
<evidence type="ECO:0000256" key="2">
    <source>
        <dbReference type="ARBA" id="ARBA00004533"/>
    </source>
</evidence>
<dbReference type="GO" id="GO:0009002">
    <property type="term" value="F:serine-type D-Ala-D-Ala carboxypeptidase activity"/>
    <property type="evidence" value="ECO:0007669"/>
    <property type="project" value="UniProtKB-EC"/>
</dbReference>
<gene>
    <name evidence="33" type="primary">mrcB</name>
    <name evidence="33" type="ORF">QE210_03785</name>
</gene>
<dbReference type="NCBIfam" id="TIGR02071">
    <property type="entry name" value="PBP_1b"/>
    <property type="match status" value="1"/>
</dbReference>
<evidence type="ECO:0000256" key="16">
    <source>
        <dbReference type="ARBA" id="ARBA00023136"/>
    </source>
</evidence>
<evidence type="ECO:0000256" key="26">
    <source>
        <dbReference type="PIRSR" id="PIRSR002799-1"/>
    </source>
</evidence>
<dbReference type="InterPro" id="IPR023346">
    <property type="entry name" value="Lysozyme-like_dom_sf"/>
</dbReference>
<evidence type="ECO:0000256" key="28">
    <source>
        <dbReference type="SAM" id="Phobius"/>
    </source>
</evidence>
<dbReference type="AlphaFoldDB" id="A0AA95GY00"/>
<evidence type="ECO:0000256" key="21">
    <source>
        <dbReference type="ARBA" id="ARBA00034000"/>
    </source>
</evidence>
<evidence type="ECO:0000256" key="3">
    <source>
        <dbReference type="ARBA" id="ARBA00004752"/>
    </source>
</evidence>
<keyword evidence="9" id="KW-0121">Carboxypeptidase</keyword>
<dbReference type="InterPro" id="IPR032730">
    <property type="entry name" value="PBP1b_TM"/>
</dbReference>
<dbReference type="InterPro" id="IPR001264">
    <property type="entry name" value="Glyco_trans_51"/>
</dbReference>
<keyword evidence="12 25" id="KW-0808">Transferase</keyword>
<feature type="domain" description="Bifunctional transglycosylase second" evidence="32">
    <location>
        <begin position="115"/>
        <end position="199"/>
    </location>
</feature>
<evidence type="ECO:0000256" key="8">
    <source>
        <dbReference type="ARBA" id="ARBA00022519"/>
    </source>
</evidence>
<keyword evidence="18" id="KW-0511">Multifunctional enzyme</keyword>
<keyword evidence="10" id="KW-0645">Protease</keyword>
<evidence type="ECO:0000256" key="6">
    <source>
        <dbReference type="ARBA" id="ARBA00018637"/>
    </source>
</evidence>
<evidence type="ECO:0000256" key="25">
    <source>
        <dbReference type="PIRNR" id="PIRNR002799"/>
    </source>
</evidence>
<dbReference type="Gene3D" id="1.20.5.100">
    <property type="entry name" value="Cytochrome c1, transmembrane anchor, C-terminal"/>
    <property type="match status" value="1"/>
</dbReference>
<dbReference type="GO" id="GO:0009252">
    <property type="term" value="P:peptidoglycan biosynthetic process"/>
    <property type="evidence" value="ECO:0007669"/>
    <property type="project" value="UniProtKB-UniRule"/>
</dbReference>
<evidence type="ECO:0000256" key="5">
    <source>
        <dbReference type="ARBA" id="ARBA00007739"/>
    </source>
</evidence>
<comment type="pathway">
    <text evidence="23">Glycan biosynthesis.</text>
</comment>
<feature type="domain" description="Glycosyl transferase family 51" evidence="30">
    <location>
        <begin position="209"/>
        <end position="381"/>
    </location>
</feature>
<keyword evidence="16 28" id="KW-0472">Membrane</keyword>
<dbReference type="Pfam" id="PF00905">
    <property type="entry name" value="Transpeptidase"/>
    <property type="match status" value="1"/>
</dbReference>
<evidence type="ECO:0000256" key="4">
    <source>
        <dbReference type="ARBA" id="ARBA00007090"/>
    </source>
</evidence>
<keyword evidence="28" id="KW-1133">Transmembrane helix</keyword>
<dbReference type="SUPFAM" id="SSF53955">
    <property type="entry name" value="Lysozyme-like"/>
    <property type="match status" value="1"/>
</dbReference>
<feature type="active site" description="Proton donor; for transglycosylase activity" evidence="26">
    <location>
        <position position="235"/>
    </location>
</feature>
<feature type="active site" description="Acyl-ester intermediate; for transpeptidase activity" evidence="26">
    <location>
        <position position="512"/>
    </location>
</feature>
<comment type="subcellular location">
    <subcellularLocation>
        <location evidence="2">Cell inner membrane</location>
    </subcellularLocation>
</comment>
<evidence type="ECO:0000256" key="22">
    <source>
        <dbReference type="ARBA" id="ARBA00049902"/>
    </source>
</evidence>
<dbReference type="InterPro" id="IPR036950">
    <property type="entry name" value="PBP_transglycosylase"/>
</dbReference>
<keyword evidence="15 25" id="KW-0573">Peptidoglycan synthesis</keyword>
<comment type="pathway">
    <text evidence="3 25">Cell wall biogenesis; peptidoglycan biosynthesis.</text>
</comment>
<sequence>MFDKDNYEPIGRKSKKKSTGKKSKSQQNNRLDNYDYEYEDIDDSEEEELMANKDNKSRPAKNNRWRWFWLFVKIAIVLALLIGVYGIYLYQKISERLDGKVWDLPAAVYGRMVNLEPGMNYSKEEMIRLLDGMQYRQVNKITLPGEYIVKNNTIEMLRRPFSFPDQREEQILAKLSFEQARLTNITNMENGRSFGFFRLDPKLITMMQSANNEQRLVLPREDFPDSLVKILLETEDRHFYEHDGVSIYSIGRAVIANLMAGKTVQGGSTLTQQLVKNLFLSNERTLIRKANEAYMAILMDSRYSKERILELYLNEVYLGQSGDEQIRGFPLASLYYFGRPIDELSIDQQALLVGMVKGASLYNPWRNPKLALERRNLVLKLLETRQIIDHEMYNILSARPLGVKSRSGVLTPQPAFMQLVRQELAEKLGDKVNNLSGAKIFTTLDPVSQQAAENAVEQGIADLRKTRKLPDLEGAMVVVDRINGEVRAMVGGSQPQYSGFNRALNARRSIGSLAKPSTYLTALSEPDRFRLNTWVPDEPISVKFDNQIWEPKNYARRFRGQVMLIDALASSLNIPTVNIGLSVGLDQVSKVLVSLGVPSDAIEKVPAMLLGALNLTPVETAQMFQTISGGGNRASLSALRSVIDGDGNELYQSYPSAERAVSPQAAYLTLYGMQQVVERGTSRSLMNKFAQYHLAGKTGTTNDLRDSWFAGIDGKEVAIAWAGRDNNGPTNLTGASGALQLYRRYLENQTPLALDNRPPEGITEMRVNSDGSFNCAGGGYRILPVWTEDPQALCQLGIQLLKPNLNLNEQQTNSNDAPAWVKEMFGQ</sequence>
<dbReference type="PANTHER" id="PTHR32282:SF11">
    <property type="entry name" value="PENICILLIN-BINDING PROTEIN 1B"/>
    <property type="match status" value="1"/>
</dbReference>
<keyword evidence="13" id="KW-0378">Hydrolase</keyword>
<dbReference type="Gene3D" id="1.10.3810.10">
    <property type="entry name" value="Biosynthetic peptidoglycan transglycosylase-like"/>
    <property type="match status" value="1"/>
</dbReference>
<dbReference type="GO" id="GO:0008360">
    <property type="term" value="P:regulation of cell shape"/>
    <property type="evidence" value="ECO:0007669"/>
    <property type="project" value="UniProtKB-UniRule"/>
</dbReference>
<evidence type="ECO:0000256" key="24">
    <source>
        <dbReference type="NCBIfam" id="TIGR02071"/>
    </source>
</evidence>
<dbReference type="GO" id="GO:0008658">
    <property type="term" value="F:penicillin binding"/>
    <property type="evidence" value="ECO:0007669"/>
    <property type="project" value="UniProtKB-UniRule"/>
</dbReference>
<dbReference type="GO" id="GO:0009274">
    <property type="term" value="C:peptidoglycan-based cell wall"/>
    <property type="evidence" value="ECO:0007669"/>
    <property type="project" value="UniProtKB-UniRule"/>
</dbReference>
<dbReference type="FunFam" id="1.10.3810.10:FF:000002">
    <property type="entry name" value="Penicillin-binding protein 1B"/>
    <property type="match status" value="1"/>
</dbReference>
<evidence type="ECO:0000256" key="13">
    <source>
        <dbReference type="ARBA" id="ARBA00022801"/>
    </source>
</evidence>
<feature type="region of interest" description="Disordered" evidence="27">
    <location>
        <begin position="1"/>
        <end position="36"/>
    </location>
</feature>
<keyword evidence="14 25" id="KW-0133">Cell shape</keyword>
<keyword evidence="11 25" id="KW-0328">Glycosyltransferase</keyword>
<dbReference type="GO" id="GO:0046677">
    <property type="term" value="P:response to antibiotic"/>
    <property type="evidence" value="ECO:0007669"/>
    <property type="project" value="UniProtKB-UniRule"/>
</dbReference>
<evidence type="ECO:0000259" key="29">
    <source>
        <dbReference type="Pfam" id="PF00905"/>
    </source>
</evidence>
<evidence type="ECO:0000313" key="34">
    <source>
        <dbReference type="Proteomes" id="UP001177595"/>
    </source>
</evidence>
<dbReference type="InterPro" id="IPR050396">
    <property type="entry name" value="Glycosyltr_51/Transpeptidase"/>
</dbReference>
<feature type="compositionally biased region" description="Basic and acidic residues" evidence="27">
    <location>
        <begin position="1"/>
        <end position="11"/>
    </location>
</feature>
<evidence type="ECO:0000259" key="31">
    <source>
        <dbReference type="Pfam" id="PF14812"/>
    </source>
</evidence>
<dbReference type="GO" id="GO:0005886">
    <property type="term" value="C:plasma membrane"/>
    <property type="evidence" value="ECO:0007669"/>
    <property type="project" value="UniProtKB-SubCell"/>
</dbReference>
<reference evidence="33" key="1">
    <citation type="submission" date="2023-04" db="EMBL/GenBank/DDBJ databases">
        <title>Genome dynamics across the evolutionary transition to endosymbiosis.</title>
        <authorList>
            <person name="Siozios S."/>
            <person name="Nadal-Jimenez P."/>
            <person name="Azagi T."/>
            <person name="Sprong H."/>
            <person name="Frost C.L."/>
            <person name="Parratt S.R."/>
            <person name="Taylor G."/>
            <person name="Brettell L."/>
            <person name="Lew K.C."/>
            <person name="Croft L."/>
            <person name="King K.C."/>
            <person name="Brockhurst M.A."/>
            <person name="Hypsa V."/>
            <person name="Novakova E."/>
            <person name="Darby A.C."/>
            <person name="Hurst G.D.D."/>
        </authorList>
    </citation>
    <scope>NUCLEOTIDE SEQUENCE</scope>
    <source>
        <strain evidence="33">APv</strain>
    </source>
</reference>
<protein>
    <recommendedName>
        <fullName evidence="6 24">Penicillin-binding protein 1B</fullName>
        <shortName evidence="25">PBP-1b</shortName>
        <shortName evidence="25">PBP1b</shortName>
    </recommendedName>
    <alternativeName>
        <fullName evidence="20 25">Murein polymerase</fullName>
    </alternativeName>
</protein>
<accession>A0AA95GY00</accession>
<keyword evidence="8" id="KW-0997">Cell inner membrane</keyword>
<feature type="domain" description="Transglycosylase PBP1b N-terminal transmembrane" evidence="31">
    <location>
        <begin position="4"/>
        <end position="80"/>
    </location>
</feature>
<evidence type="ECO:0000256" key="27">
    <source>
        <dbReference type="SAM" id="MobiDB-lite"/>
    </source>
</evidence>
<comment type="similarity">
    <text evidence="4 25">In the C-terminal section; belongs to the transpeptidase family.</text>
</comment>
<dbReference type="Pfam" id="PF14814">
    <property type="entry name" value="UB2H"/>
    <property type="match status" value="1"/>
</dbReference>
<evidence type="ECO:0000256" key="12">
    <source>
        <dbReference type="ARBA" id="ARBA00022679"/>
    </source>
</evidence>
<dbReference type="Pfam" id="PF00912">
    <property type="entry name" value="Transgly"/>
    <property type="match status" value="1"/>
</dbReference>
<evidence type="ECO:0000313" key="33">
    <source>
        <dbReference type="EMBL" id="WGM02237.1"/>
    </source>
</evidence>
<keyword evidence="7" id="KW-1003">Cell membrane</keyword>
<evidence type="ECO:0000256" key="9">
    <source>
        <dbReference type="ARBA" id="ARBA00022645"/>
    </source>
</evidence>
<dbReference type="InterPro" id="IPR012338">
    <property type="entry name" value="Beta-lactam/transpept-like"/>
</dbReference>
<dbReference type="FunFam" id="3.40.710.10:FF:000006">
    <property type="entry name" value="Penicillin-binding protein 1B"/>
    <property type="match status" value="1"/>
</dbReference>
<evidence type="ECO:0000256" key="10">
    <source>
        <dbReference type="ARBA" id="ARBA00022670"/>
    </source>
</evidence>
<dbReference type="NCBIfam" id="NF007061">
    <property type="entry name" value="PRK09506.1"/>
    <property type="match status" value="1"/>
</dbReference>
<evidence type="ECO:0000259" key="32">
    <source>
        <dbReference type="Pfam" id="PF14814"/>
    </source>
</evidence>
<feature type="compositionally biased region" description="Basic residues" evidence="27">
    <location>
        <begin position="12"/>
        <end position="24"/>
    </location>
</feature>
<dbReference type="InterPro" id="IPR001460">
    <property type="entry name" value="PCN-bd_Tpept"/>
</dbReference>
<evidence type="ECO:0000256" key="1">
    <source>
        <dbReference type="ARBA" id="ARBA00002624"/>
    </source>
</evidence>
<dbReference type="PIRSF" id="PIRSF002799">
    <property type="entry name" value="PBP_1b"/>
    <property type="match status" value="1"/>
</dbReference>
<evidence type="ECO:0000256" key="11">
    <source>
        <dbReference type="ARBA" id="ARBA00022676"/>
    </source>
</evidence>
<feature type="transmembrane region" description="Helical" evidence="28">
    <location>
        <begin position="67"/>
        <end position="90"/>
    </location>
</feature>
<evidence type="ECO:0000256" key="19">
    <source>
        <dbReference type="ARBA" id="ARBA00023316"/>
    </source>
</evidence>
<evidence type="ECO:0000256" key="17">
    <source>
        <dbReference type="ARBA" id="ARBA00023251"/>
    </source>
</evidence>
<dbReference type="GO" id="GO:0030288">
    <property type="term" value="C:outer membrane-bounded periplasmic space"/>
    <property type="evidence" value="ECO:0007669"/>
    <property type="project" value="TreeGrafter"/>
</dbReference>
<evidence type="ECO:0000259" key="30">
    <source>
        <dbReference type="Pfam" id="PF00912"/>
    </source>
</evidence>
<comment type="catalytic activity">
    <reaction evidence="22">
        <text>[GlcNAc-(1-&gt;4)-Mur2Ac(oyl-L-Ala-gamma-D-Glu-L-Lys-D-Ala-D-Ala)](n)-di-trans,octa-cis-undecaprenyl diphosphate + beta-D-GlcNAc-(1-&gt;4)-Mur2Ac(oyl-L-Ala-gamma-D-Glu-L-Lys-D-Ala-D-Ala)-di-trans,octa-cis-undecaprenyl diphosphate = [GlcNAc-(1-&gt;4)-Mur2Ac(oyl-L-Ala-gamma-D-Glu-L-Lys-D-Ala-D-Ala)](n+1)-di-trans,octa-cis-undecaprenyl diphosphate + di-trans,octa-cis-undecaprenyl diphosphate + H(+)</text>
        <dbReference type="Rhea" id="RHEA:23708"/>
        <dbReference type="Rhea" id="RHEA-COMP:9602"/>
        <dbReference type="Rhea" id="RHEA-COMP:9603"/>
        <dbReference type="ChEBI" id="CHEBI:15378"/>
        <dbReference type="ChEBI" id="CHEBI:58405"/>
        <dbReference type="ChEBI" id="CHEBI:60033"/>
        <dbReference type="ChEBI" id="CHEBI:78435"/>
        <dbReference type="EC" id="2.4.99.28"/>
    </reaction>
</comment>
<dbReference type="Pfam" id="PF14812">
    <property type="entry name" value="PBP1_TM"/>
    <property type="match status" value="1"/>
</dbReference>
<dbReference type="GO" id="GO:0071555">
    <property type="term" value="P:cell wall organization"/>
    <property type="evidence" value="ECO:0007669"/>
    <property type="project" value="UniProtKB-UniRule"/>
</dbReference>
<dbReference type="Proteomes" id="UP001177595">
    <property type="component" value="Chromosome"/>
</dbReference>
<comment type="similarity">
    <text evidence="5 25">In the N-terminal section; belongs to the glycosyltransferase 51 family.</text>
</comment>
<evidence type="ECO:0000256" key="7">
    <source>
        <dbReference type="ARBA" id="ARBA00022475"/>
    </source>
</evidence>
<keyword evidence="19 25" id="KW-0961">Cell wall biogenesis/degradation</keyword>
<name>A0AA95GY00_9GAMM</name>
<evidence type="ECO:0000256" key="23">
    <source>
        <dbReference type="ARBA" id="ARBA00060592"/>
    </source>
</evidence>
<dbReference type="Gene3D" id="3.40.710.10">
    <property type="entry name" value="DD-peptidase/beta-lactamase superfamily"/>
    <property type="match status" value="1"/>
</dbReference>
<dbReference type="PANTHER" id="PTHR32282">
    <property type="entry name" value="BINDING PROTEIN TRANSPEPTIDASE, PUTATIVE-RELATED"/>
    <property type="match status" value="1"/>
</dbReference>